<organism evidence="2 3">
    <name type="scientific">Odynerus spinipes</name>
    <dbReference type="NCBI Taxonomy" id="1348599"/>
    <lineage>
        <taxon>Eukaryota</taxon>
        <taxon>Metazoa</taxon>
        <taxon>Ecdysozoa</taxon>
        <taxon>Arthropoda</taxon>
        <taxon>Hexapoda</taxon>
        <taxon>Insecta</taxon>
        <taxon>Pterygota</taxon>
        <taxon>Neoptera</taxon>
        <taxon>Endopterygota</taxon>
        <taxon>Hymenoptera</taxon>
        <taxon>Apocrita</taxon>
        <taxon>Aculeata</taxon>
        <taxon>Vespoidea</taxon>
        <taxon>Vespidae</taxon>
        <taxon>Eumeninae</taxon>
        <taxon>Odynerus</taxon>
    </lineage>
</organism>
<sequence length="312" mass="34318">MSDESGLDGGEEDEEEDKEDRVDRIDVCSIDNVLSVPSPRSEDDSGRSVTTIISEKIRSKLPSISERFKSLLRSIGTRQQSEEAGATFVEEISSRIVEEVAGISSSRHNSDETTTLNVTTISREENPAEDTSIDLSTSSMFSTQDDDSLIYPAGRIVSFADGSSSGRNESQRITRMVSNSMNTVEITTDFNLENILAGGAIIAENPMEFAAVLSIPLGIQEIREPRSVPLDYGQDENHSETYLEDHTSGDISITESSTIGSEVSSYTEVDELERRDQATGQDNEPPILFYNPRISAVVRKPLCQQDDEPSIY</sequence>
<feature type="region of interest" description="Disordered" evidence="1">
    <location>
        <begin position="1"/>
        <end position="26"/>
    </location>
</feature>
<accession>A0AAD9VXT5</accession>
<evidence type="ECO:0000313" key="3">
    <source>
        <dbReference type="Proteomes" id="UP001258017"/>
    </source>
</evidence>
<name>A0AAD9VXT5_9HYME</name>
<proteinExistence type="predicted"/>
<evidence type="ECO:0000256" key="1">
    <source>
        <dbReference type="SAM" id="MobiDB-lite"/>
    </source>
</evidence>
<feature type="compositionally biased region" description="Acidic residues" evidence="1">
    <location>
        <begin position="1"/>
        <end position="18"/>
    </location>
</feature>
<keyword evidence="3" id="KW-1185">Reference proteome</keyword>
<protein>
    <submittedName>
        <fullName evidence="2">Uncharacterized protein</fullName>
    </submittedName>
</protein>
<comment type="caution">
    <text evidence="2">The sequence shown here is derived from an EMBL/GenBank/DDBJ whole genome shotgun (WGS) entry which is preliminary data.</text>
</comment>
<dbReference type="AlphaFoldDB" id="A0AAD9VXT5"/>
<dbReference type="EMBL" id="JAIFRP010000002">
    <property type="protein sequence ID" value="KAK2589145.1"/>
    <property type="molecule type" value="Genomic_DNA"/>
</dbReference>
<dbReference type="Proteomes" id="UP001258017">
    <property type="component" value="Unassembled WGS sequence"/>
</dbReference>
<gene>
    <name evidence="2" type="ORF">KPH14_001965</name>
</gene>
<reference evidence="2" key="2">
    <citation type="journal article" date="2023" name="Commun. Biol.">
        <title>Intrasexual cuticular hydrocarbon dimorphism in a wasp sheds light on hydrocarbon biosynthesis genes in Hymenoptera.</title>
        <authorList>
            <person name="Moris V.C."/>
            <person name="Podsiadlowski L."/>
            <person name="Martin S."/>
            <person name="Oeyen J.P."/>
            <person name="Donath A."/>
            <person name="Petersen M."/>
            <person name="Wilbrandt J."/>
            <person name="Misof B."/>
            <person name="Liedtke D."/>
            <person name="Thamm M."/>
            <person name="Scheiner R."/>
            <person name="Schmitt T."/>
            <person name="Niehuis O."/>
        </authorList>
    </citation>
    <scope>NUCLEOTIDE SEQUENCE</scope>
    <source>
        <strain evidence="2">GBR_01_08_01A</strain>
    </source>
</reference>
<reference evidence="2" key="1">
    <citation type="submission" date="2021-08" db="EMBL/GenBank/DDBJ databases">
        <authorList>
            <person name="Misof B."/>
            <person name="Oliver O."/>
            <person name="Podsiadlowski L."/>
            <person name="Donath A."/>
            <person name="Peters R."/>
            <person name="Mayer C."/>
            <person name="Rust J."/>
            <person name="Gunkel S."/>
            <person name="Lesny P."/>
            <person name="Martin S."/>
            <person name="Oeyen J.P."/>
            <person name="Petersen M."/>
            <person name="Panagiotis P."/>
            <person name="Wilbrandt J."/>
            <person name="Tanja T."/>
        </authorList>
    </citation>
    <scope>NUCLEOTIDE SEQUENCE</scope>
    <source>
        <strain evidence="2">GBR_01_08_01A</strain>
        <tissue evidence="2">Thorax + abdomen</tissue>
    </source>
</reference>
<evidence type="ECO:0000313" key="2">
    <source>
        <dbReference type="EMBL" id="KAK2589145.1"/>
    </source>
</evidence>
<feature type="region of interest" description="Disordered" evidence="1">
    <location>
        <begin position="257"/>
        <end position="287"/>
    </location>
</feature>